<keyword evidence="1" id="KW-0808">Transferase</keyword>
<dbReference type="EMBL" id="AM286690">
    <property type="protein sequence ID" value="CAL15942.1"/>
    <property type="molecule type" value="Genomic_DNA"/>
</dbReference>
<dbReference type="STRING" id="393595.ABO_0494"/>
<dbReference type="HOGENOM" id="CLU_131584_2_0_6"/>
<dbReference type="GO" id="GO:0032298">
    <property type="term" value="P:positive regulation of DNA-templated DNA replication initiation"/>
    <property type="evidence" value="ECO:0007669"/>
    <property type="project" value="TreeGrafter"/>
</dbReference>
<dbReference type="GO" id="GO:0003677">
    <property type="term" value="F:DNA binding"/>
    <property type="evidence" value="ECO:0007669"/>
    <property type="project" value="InterPro"/>
</dbReference>
<dbReference type="EC" id="2.7.7.7" evidence="1"/>
<keyword evidence="2" id="KW-1185">Reference proteome</keyword>
<dbReference type="InterPro" id="IPR036768">
    <property type="entry name" value="PolIII_chi_sf"/>
</dbReference>
<dbReference type="InterPro" id="IPR007459">
    <property type="entry name" value="DNA_pol3_chi"/>
</dbReference>
<dbReference type="GO" id="GO:0003887">
    <property type="term" value="F:DNA-directed DNA polymerase activity"/>
    <property type="evidence" value="ECO:0007669"/>
    <property type="project" value="UniProtKB-EC"/>
</dbReference>
<gene>
    <name evidence="1" type="primary">holC</name>
    <name evidence="1" type="ordered locus">ABO_0494</name>
</gene>
<dbReference type="AlphaFoldDB" id="Q0VSA6"/>
<dbReference type="GO" id="GO:0006260">
    <property type="term" value="P:DNA replication"/>
    <property type="evidence" value="ECO:0007669"/>
    <property type="project" value="InterPro"/>
</dbReference>
<sequence>MASAARLLPMTEVTFYLSSKVGEGVRQALAWRIADKALKQGRQVYVHCQNEAHARQLDAQFWQSPPTGFLPHALSSEGQAPVLLGFGDDPGHQHDVLINLSDGVPDFSSRFQRVAEMISGDEAERQQGRERFRFYRDRGFPVTTHELG</sequence>
<dbReference type="PANTHER" id="PTHR38767">
    <property type="entry name" value="DNA POLYMERASE III SUBUNIT CHI"/>
    <property type="match status" value="1"/>
</dbReference>
<accession>Q0VSA6</accession>
<dbReference type="Proteomes" id="UP000008871">
    <property type="component" value="Chromosome"/>
</dbReference>
<dbReference type="Pfam" id="PF04364">
    <property type="entry name" value="DNA_pol3_chi"/>
    <property type="match status" value="1"/>
</dbReference>
<name>Q0VSA6_ALCBS</name>
<dbReference type="Gene3D" id="3.40.50.10110">
    <property type="entry name" value="DNA polymerase III subunit chi"/>
    <property type="match status" value="1"/>
</dbReference>
<evidence type="ECO:0000313" key="2">
    <source>
        <dbReference type="Proteomes" id="UP000008871"/>
    </source>
</evidence>
<keyword evidence="1" id="KW-0548">Nucleotidyltransferase</keyword>
<dbReference type="KEGG" id="abo:ABO_0494"/>
<proteinExistence type="predicted"/>
<dbReference type="SUPFAM" id="SSF102400">
    <property type="entry name" value="DNA polymerase III chi subunit"/>
    <property type="match status" value="1"/>
</dbReference>
<dbReference type="PANTHER" id="PTHR38767:SF1">
    <property type="entry name" value="DNA POLYMERASE III SUBUNIT CHI"/>
    <property type="match status" value="1"/>
</dbReference>
<protein>
    <submittedName>
        <fullName evidence="1">DNA polymerase III, chi subunit</fullName>
        <ecNumber evidence="1">2.7.7.7</ecNumber>
    </submittedName>
</protein>
<reference evidence="1 2" key="1">
    <citation type="journal article" date="2006" name="Nat. Biotechnol.">
        <title>Genome sequence of the ubiquitous hydrocarbon-degrading marine bacterium Alcanivorax borkumensis.</title>
        <authorList>
            <person name="Schneiker S."/>
            <person name="Martins dos Santos V.A.P."/>
            <person name="Bartels D."/>
            <person name="Bekel T."/>
            <person name="Brecht M."/>
            <person name="Buhrmester J."/>
            <person name="Chernikova T.N."/>
            <person name="Denaro R."/>
            <person name="Ferrer M."/>
            <person name="Gertler C."/>
            <person name="Goesmann A."/>
            <person name="Golyshina O.V."/>
            <person name="Kaminski F."/>
            <person name="Khachane A.N."/>
            <person name="Lang S."/>
            <person name="Linke B."/>
            <person name="McHardy A.C."/>
            <person name="Meyer F."/>
            <person name="Nechitaylo T."/>
            <person name="Puehler A."/>
            <person name="Regenhardt D."/>
            <person name="Rupp O."/>
            <person name="Sabirova J.S."/>
            <person name="Selbitschka W."/>
            <person name="Yakimov M.M."/>
            <person name="Timmis K.N."/>
            <person name="Vorhoelter F.-J."/>
            <person name="Weidner S."/>
            <person name="Kaiser O."/>
            <person name="Golyshin P.N."/>
        </authorList>
    </citation>
    <scope>NUCLEOTIDE SEQUENCE [LARGE SCALE GENOMIC DNA]</scope>
    <source>
        <strain evidence="2">ATCC 700651 / DSM 11573 / NCIMB 13689 / SK2</strain>
    </source>
</reference>
<organism evidence="1 2">
    <name type="scientific">Alcanivorax borkumensis (strain ATCC 700651 / DSM 11573 / NCIMB 13689 / SK2)</name>
    <dbReference type="NCBI Taxonomy" id="393595"/>
    <lineage>
        <taxon>Bacteria</taxon>
        <taxon>Pseudomonadati</taxon>
        <taxon>Pseudomonadota</taxon>
        <taxon>Gammaproteobacteria</taxon>
        <taxon>Oceanospirillales</taxon>
        <taxon>Alcanivoracaceae</taxon>
        <taxon>Alcanivorax</taxon>
    </lineage>
</organism>
<evidence type="ECO:0000313" key="1">
    <source>
        <dbReference type="EMBL" id="CAL15942.1"/>
    </source>
</evidence>
<dbReference type="eggNOG" id="COG2927">
    <property type="taxonomic scope" value="Bacteria"/>
</dbReference>